<dbReference type="InParanoid" id="A0A395JFD6"/>
<keyword evidence="2" id="KW-1185">Reference proteome</keyword>
<dbReference type="RefSeq" id="WP_113955827.1">
    <property type="nucleotide sequence ID" value="NZ_QNRT01000008.1"/>
</dbReference>
<protein>
    <submittedName>
        <fullName evidence="1">Uncharacterized protein</fullName>
    </submittedName>
</protein>
<dbReference type="AlphaFoldDB" id="A0A395JFD6"/>
<evidence type="ECO:0000313" key="2">
    <source>
        <dbReference type="Proteomes" id="UP000253083"/>
    </source>
</evidence>
<gene>
    <name evidence="1" type="ORF">DFR28_10882</name>
</gene>
<accession>A0A395JFD6</accession>
<sequence length="85" mass="9926">MSIKVRLKDIRLNQLDNECLRLVNRFTLAARSHDGTVLRVQEKDILMQISAYARATKDPTIRDIYSQLKQEILRCMYADMRKKGG</sequence>
<name>A0A395JFD6_9GAMM</name>
<dbReference type="EMBL" id="QNRT01000008">
    <property type="protein sequence ID" value="RBP48353.1"/>
    <property type="molecule type" value="Genomic_DNA"/>
</dbReference>
<comment type="caution">
    <text evidence="1">The sequence shown here is derived from an EMBL/GenBank/DDBJ whole genome shotgun (WGS) entry which is preliminary data.</text>
</comment>
<dbReference type="Proteomes" id="UP000253083">
    <property type="component" value="Unassembled WGS sequence"/>
</dbReference>
<evidence type="ECO:0000313" key="1">
    <source>
        <dbReference type="EMBL" id="RBP48353.1"/>
    </source>
</evidence>
<reference evidence="1 2" key="1">
    <citation type="submission" date="2018-06" db="EMBL/GenBank/DDBJ databases">
        <title>Genomic Encyclopedia of Type Strains, Phase IV (KMG-IV): sequencing the most valuable type-strain genomes for metagenomic binning, comparative biology and taxonomic classification.</title>
        <authorList>
            <person name="Goeker M."/>
        </authorList>
    </citation>
    <scope>NUCLEOTIDE SEQUENCE [LARGE SCALE GENOMIC DNA]</scope>
    <source>
        <strain evidence="1 2">DSM 24032</strain>
    </source>
</reference>
<proteinExistence type="predicted"/>
<organism evidence="1 2">
    <name type="scientific">Arenicella xantha</name>
    <dbReference type="NCBI Taxonomy" id="644221"/>
    <lineage>
        <taxon>Bacteria</taxon>
        <taxon>Pseudomonadati</taxon>
        <taxon>Pseudomonadota</taxon>
        <taxon>Gammaproteobacteria</taxon>
        <taxon>Arenicellales</taxon>
        <taxon>Arenicellaceae</taxon>
        <taxon>Arenicella</taxon>
    </lineage>
</organism>